<gene>
    <name evidence="1" type="ORF">D7Y13_43590</name>
</gene>
<evidence type="ECO:0000313" key="1">
    <source>
        <dbReference type="EMBL" id="RKH79290.1"/>
    </source>
</evidence>
<feature type="non-terminal residue" evidence="1">
    <location>
        <position position="141"/>
    </location>
</feature>
<sequence length="141" mass="14631">VYTNCMDAVATIATPAADAGTISSSNSCVDVNVTDGLNYFAQIQAPATLTVGAVGQTIPFWFYNTDDRTLVDICTPIVLPKGVKWDGTQIGAMSPSSGILGTAPVPTISSLGTTAGGGEIVNVCYDQAPPLLQSRQRVDYT</sequence>
<evidence type="ECO:0000313" key="2">
    <source>
        <dbReference type="Proteomes" id="UP000278907"/>
    </source>
</evidence>
<dbReference type="EMBL" id="RAWI01001168">
    <property type="protein sequence ID" value="RKH79290.1"/>
    <property type="molecule type" value="Genomic_DNA"/>
</dbReference>
<feature type="non-terminal residue" evidence="1">
    <location>
        <position position="1"/>
    </location>
</feature>
<proteinExistence type="predicted"/>
<dbReference type="RefSeq" id="WP_158626245.1">
    <property type="nucleotide sequence ID" value="NZ_RAWI01001168.1"/>
</dbReference>
<name>A0ABX9Q3J5_9BACT</name>
<reference evidence="1 2" key="1">
    <citation type="submission" date="2018-09" db="EMBL/GenBank/DDBJ databases">
        <authorList>
            <person name="Livingstone P.G."/>
            <person name="Whitworth D.E."/>
        </authorList>
    </citation>
    <scope>NUCLEOTIDE SEQUENCE [LARGE SCALE GENOMIC DNA]</scope>
    <source>
        <strain evidence="1 2">CA031B</strain>
    </source>
</reference>
<accession>A0ABX9Q3J5</accession>
<protein>
    <submittedName>
        <fullName evidence="1">Uncharacterized protein</fullName>
    </submittedName>
</protein>
<comment type="caution">
    <text evidence="1">The sequence shown here is derived from an EMBL/GenBank/DDBJ whole genome shotgun (WGS) entry which is preliminary data.</text>
</comment>
<organism evidence="1 2">
    <name type="scientific">Corallococcus praedator</name>
    <dbReference type="NCBI Taxonomy" id="2316724"/>
    <lineage>
        <taxon>Bacteria</taxon>
        <taxon>Pseudomonadati</taxon>
        <taxon>Myxococcota</taxon>
        <taxon>Myxococcia</taxon>
        <taxon>Myxococcales</taxon>
        <taxon>Cystobacterineae</taxon>
        <taxon>Myxococcaceae</taxon>
        <taxon>Corallococcus</taxon>
    </lineage>
</organism>
<dbReference type="Proteomes" id="UP000278907">
    <property type="component" value="Unassembled WGS sequence"/>
</dbReference>
<keyword evidence="2" id="KW-1185">Reference proteome</keyword>